<evidence type="ECO:0000313" key="2">
    <source>
        <dbReference type="Proteomes" id="UP000887566"/>
    </source>
</evidence>
<name>A0A914XEQ9_9BILA</name>
<feature type="compositionally biased region" description="Basic and acidic residues" evidence="1">
    <location>
        <begin position="42"/>
        <end position="60"/>
    </location>
</feature>
<feature type="region of interest" description="Disordered" evidence="1">
    <location>
        <begin position="42"/>
        <end position="132"/>
    </location>
</feature>
<dbReference type="WBParaSite" id="PSAMB.scaffold76size85299.g1398.t1">
    <property type="protein sequence ID" value="PSAMB.scaffold76size85299.g1398.t1"/>
    <property type="gene ID" value="PSAMB.scaffold76size85299.g1398"/>
</dbReference>
<feature type="compositionally biased region" description="Basic and acidic residues" evidence="1">
    <location>
        <begin position="88"/>
        <end position="98"/>
    </location>
</feature>
<protein>
    <submittedName>
        <fullName evidence="3">Uncharacterized protein</fullName>
    </submittedName>
</protein>
<evidence type="ECO:0000313" key="3">
    <source>
        <dbReference type="WBParaSite" id="PSAMB.scaffold76size85299.g1398.t1"/>
    </source>
</evidence>
<proteinExistence type="predicted"/>
<evidence type="ECO:0000256" key="1">
    <source>
        <dbReference type="SAM" id="MobiDB-lite"/>
    </source>
</evidence>
<feature type="compositionally biased region" description="Basic and acidic residues" evidence="1">
    <location>
        <begin position="120"/>
        <end position="130"/>
    </location>
</feature>
<accession>A0A914XEQ9</accession>
<organism evidence="2 3">
    <name type="scientific">Plectus sambesii</name>
    <dbReference type="NCBI Taxonomy" id="2011161"/>
    <lineage>
        <taxon>Eukaryota</taxon>
        <taxon>Metazoa</taxon>
        <taxon>Ecdysozoa</taxon>
        <taxon>Nematoda</taxon>
        <taxon>Chromadorea</taxon>
        <taxon>Plectida</taxon>
        <taxon>Plectina</taxon>
        <taxon>Plectoidea</taxon>
        <taxon>Plectidae</taxon>
        <taxon>Plectus</taxon>
    </lineage>
</organism>
<dbReference type="AlphaFoldDB" id="A0A914XEQ9"/>
<keyword evidence="2" id="KW-1185">Reference proteome</keyword>
<sequence length="225" mass="25613">MPAKAILFGESGRRQRDCASIELSFVAPDLFDWAALEHGLLDSDRGRTDDDGQAIRERRPSSTTNDAWNAFDGENDQLNRRRRRRRPRCGENAREKSTTKRKTVVGGDASGCDRAAGSKLIERPRDRPDCAGRQAPLSARRLFRYRSTFNIVHGVGFTGFVLLRPPSAMDERPLVGRSGDKWNPPARRRRRQLDARARARSEFHQRVQLRRQESAGRVIPRLPLT</sequence>
<reference evidence="3" key="1">
    <citation type="submission" date="2022-11" db="UniProtKB">
        <authorList>
            <consortium name="WormBaseParasite"/>
        </authorList>
    </citation>
    <scope>IDENTIFICATION</scope>
</reference>
<dbReference type="Proteomes" id="UP000887566">
    <property type="component" value="Unplaced"/>
</dbReference>